<gene>
    <name evidence="1" type="ORF">JQ615_16730</name>
</gene>
<evidence type="ECO:0000313" key="1">
    <source>
        <dbReference type="EMBL" id="MBR0797039.1"/>
    </source>
</evidence>
<proteinExistence type="predicted"/>
<dbReference type="Proteomes" id="UP001315278">
    <property type="component" value="Unassembled WGS sequence"/>
</dbReference>
<keyword evidence="2" id="KW-1185">Reference proteome</keyword>
<organism evidence="1 2">
    <name type="scientific">Bradyrhizobium jicamae</name>
    <dbReference type="NCBI Taxonomy" id="280332"/>
    <lineage>
        <taxon>Bacteria</taxon>
        <taxon>Pseudomonadati</taxon>
        <taxon>Pseudomonadota</taxon>
        <taxon>Alphaproteobacteria</taxon>
        <taxon>Hyphomicrobiales</taxon>
        <taxon>Nitrobacteraceae</taxon>
        <taxon>Bradyrhizobium</taxon>
    </lineage>
</organism>
<evidence type="ECO:0008006" key="3">
    <source>
        <dbReference type="Google" id="ProtNLM"/>
    </source>
</evidence>
<evidence type="ECO:0000313" key="2">
    <source>
        <dbReference type="Proteomes" id="UP001315278"/>
    </source>
</evidence>
<reference evidence="2" key="1">
    <citation type="journal article" date="2021" name="ISME J.">
        <title>Evolutionary origin and ecological implication of a unique nif island in free-living Bradyrhizobium lineages.</title>
        <authorList>
            <person name="Tao J."/>
        </authorList>
    </citation>
    <scope>NUCLEOTIDE SEQUENCE [LARGE SCALE GENOMIC DNA]</scope>
    <source>
        <strain evidence="2">SZCCT0434</strain>
    </source>
</reference>
<protein>
    <recommendedName>
        <fullName evidence="3">SCP2 domain-containing protein</fullName>
    </recommendedName>
</protein>
<name>A0ABS5FJS6_9BRAD</name>
<accession>A0ABS5FJS6</accession>
<dbReference type="EMBL" id="JAFCJH010000015">
    <property type="protein sequence ID" value="MBR0797039.1"/>
    <property type="molecule type" value="Genomic_DNA"/>
</dbReference>
<sequence length="138" mass="15304">MTPSPATTDDAVIRAFAGIPALLDRAPALIARGRLLDCDCLLGPVDHPFHVSIRAGRIVELTPAPRLMRSWRFSYRATPQAWTAYWQAEPKPGWHDLLALTKRGEAALEGDLHPLMTHLQYFKDLLALPRLHAPAIAP</sequence>
<comment type="caution">
    <text evidence="1">The sequence shown here is derived from an EMBL/GenBank/DDBJ whole genome shotgun (WGS) entry which is preliminary data.</text>
</comment>
<dbReference type="RefSeq" id="WP_212493117.1">
    <property type="nucleotide sequence ID" value="NZ_JAFCJH010000015.1"/>
</dbReference>